<dbReference type="GO" id="GO:0004930">
    <property type="term" value="F:G protein-coupled receptor activity"/>
    <property type="evidence" value="ECO:0007669"/>
    <property type="project" value="UniProtKB-KW"/>
</dbReference>
<feature type="transmembrane region" description="Helical" evidence="6">
    <location>
        <begin position="316"/>
        <end position="338"/>
    </location>
</feature>
<evidence type="ECO:0000256" key="5">
    <source>
        <dbReference type="ARBA" id="ARBA00023224"/>
    </source>
</evidence>
<dbReference type="PANTHER" id="PTHR24229:SF40">
    <property type="entry name" value="ALLATOSTATIN C RECEPTOR 1-RELATED"/>
    <property type="match status" value="1"/>
</dbReference>
<protein>
    <recommendedName>
        <fullName evidence="9">G-protein coupled receptors family 1 profile domain-containing protein</fullName>
    </recommendedName>
</protein>
<keyword evidence="5" id="KW-0807">Transducer</keyword>
<dbReference type="Proteomes" id="UP000719412">
    <property type="component" value="Unassembled WGS sequence"/>
</dbReference>
<reference evidence="7" key="2">
    <citation type="submission" date="2021-08" db="EMBL/GenBank/DDBJ databases">
        <authorList>
            <person name="Eriksson T."/>
        </authorList>
    </citation>
    <scope>NUCLEOTIDE SEQUENCE</scope>
    <source>
        <strain evidence="7">Stoneville</strain>
        <tissue evidence="7">Whole head</tissue>
    </source>
</reference>
<dbReference type="PANTHER" id="PTHR24229">
    <property type="entry name" value="NEUROPEPTIDES RECEPTOR"/>
    <property type="match status" value="1"/>
</dbReference>
<feature type="transmembrane region" description="Helical" evidence="6">
    <location>
        <begin position="206"/>
        <end position="226"/>
    </location>
</feature>
<evidence type="ECO:0008006" key="9">
    <source>
        <dbReference type="Google" id="ProtNLM"/>
    </source>
</evidence>
<evidence type="ECO:0000313" key="8">
    <source>
        <dbReference type="Proteomes" id="UP000719412"/>
    </source>
</evidence>
<keyword evidence="6" id="KW-1133">Transmembrane helix</keyword>
<proteinExistence type="predicted"/>
<comment type="subcellular location">
    <subcellularLocation>
        <location evidence="1">Cell membrane</location>
        <topology evidence="1">Multi-pass membrane protein</topology>
    </subcellularLocation>
</comment>
<evidence type="ECO:0000256" key="2">
    <source>
        <dbReference type="ARBA" id="ARBA00022475"/>
    </source>
</evidence>
<evidence type="ECO:0000256" key="4">
    <source>
        <dbReference type="ARBA" id="ARBA00023170"/>
    </source>
</evidence>
<dbReference type="GO" id="GO:0005886">
    <property type="term" value="C:plasma membrane"/>
    <property type="evidence" value="ECO:0007669"/>
    <property type="project" value="UniProtKB-SubCell"/>
</dbReference>
<feature type="transmembrane region" description="Helical" evidence="6">
    <location>
        <begin position="270"/>
        <end position="295"/>
    </location>
</feature>
<evidence type="ECO:0000256" key="6">
    <source>
        <dbReference type="SAM" id="Phobius"/>
    </source>
</evidence>
<feature type="transmembrane region" description="Helical" evidence="6">
    <location>
        <begin position="238"/>
        <end position="258"/>
    </location>
</feature>
<comment type="caution">
    <text evidence="7">The sequence shown here is derived from an EMBL/GenBank/DDBJ whole genome shotgun (WGS) entry which is preliminary data.</text>
</comment>
<gene>
    <name evidence="7" type="ORF">GEV33_003855</name>
</gene>
<dbReference type="Gene3D" id="1.20.1070.10">
    <property type="entry name" value="Rhodopsin 7-helix transmembrane proteins"/>
    <property type="match status" value="1"/>
</dbReference>
<keyword evidence="6" id="KW-0812">Transmembrane</keyword>
<feature type="transmembrane region" description="Helical" evidence="6">
    <location>
        <begin position="388"/>
        <end position="411"/>
    </location>
</feature>
<dbReference type="GO" id="GO:0043005">
    <property type="term" value="C:neuron projection"/>
    <property type="evidence" value="ECO:0007669"/>
    <property type="project" value="TreeGrafter"/>
</dbReference>
<accession>A0A8J6HS22</accession>
<keyword evidence="6" id="KW-0472">Membrane</keyword>
<feature type="transmembrane region" description="Helical" evidence="6">
    <location>
        <begin position="417"/>
        <end position="440"/>
    </location>
</feature>
<feature type="transmembrane region" description="Helical" evidence="6">
    <location>
        <begin position="344"/>
        <end position="368"/>
    </location>
</feature>
<dbReference type="SUPFAM" id="SSF81321">
    <property type="entry name" value="Family A G protein-coupled receptor-like"/>
    <property type="match status" value="1"/>
</dbReference>
<keyword evidence="8" id="KW-1185">Reference proteome</keyword>
<reference evidence="7" key="1">
    <citation type="journal article" date="2020" name="J Insects Food Feed">
        <title>The yellow mealworm (Tenebrio molitor) genome: a resource for the emerging insects as food and feed industry.</title>
        <authorList>
            <person name="Eriksson T."/>
            <person name="Andere A."/>
            <person name="Kelstrup H."/>
            <person name="Emery V."/>
            <person name="Picard C."/>
        </authorList>
    </citation>
    <scope>NUCLEOTIDE SEQUENCE</scope>
    <source>
        <strain evidence="7">Stoneville</strain>
        <tissue evidence="7">Whole head</tissue>
    </source>
</reference>
<evidence type="ECO:0000256" key="1">
    <source>
        <dbReference type="ARBA" id="ARBA00004651"/>
    </source>
</evidence>
<evidence type="ECO:0000313" key="7">
    <source>
        <dbReference type="EMBL" id="KAH0818936.1"/>
    </source>
</evidence>
<name>A0A8J6HS22_TENMO</name>
<keyword evidence="4" id="KW-0675">Receptor</keyword>
<dbReference type="GO" id="GO:0042277">
    <property type="term" value="F:peptide binding"/>
    <property type="evidence" value="ECO:0007669"/>
    <property type="project" value="TreeGrafter"/>
</dbReference>
<keyword evidence="3" id="KW-0297">G-protein coupled receptor</keyword>
<dbReference type="EMBL" id="JABDTM020016219">
    <property type="protein sequence ID" value="KAH0818936.1"/>
    <property type="molecule type" value="Genomic_DNA"/>
</dbReference>
<dbReference type="AlphaFoldDB" id="A0A8J6HS22"/>
<organism evidence="7 8">
    <name type="scientific">Tenebrio molitor</name>
    <name type="common">Yellow mealworm beetle</name>
    <dbReference type="NCBI Taxonomy" id="7067"/>
    <lineage>
        <taxon>Eukaryota</taxon>
        <taxon>Metazoa</taxon>
        <taxon>Ecdysozoa</taxon>
        <taxon>Arthropoda</taxon>
        <taxon>Hexapoda</taxon>
        <taxon>Insecta</taxon>
        <taxon>Pterygota</taxon>
        <taxon>Neoptera</taxon>
        <taxon>Endopterygota</taxon>
        <taxon>Coleoptera</taxon>
        <taxon>Polyphaga</taxon>
        <taxon>Cucujiformia</taxon>
        <taxon>Tenebrionidae</taxon>
        <taxon>Tenebrio</taxon>
    </lineage>
</organism>
<sequence>MSGTPKQMVDLETIKTALKKLNYPIPAELTNMLRDQMIDIETFETLWKRLSPPTVEEVCSVPTFSGLDHEDPKKFITECKNILANSNPAYWRDQIAAQFRFEPARWWSYEAPYAPSLHDLEQSLIERDENFEILTKLRMKFYGVTQAVGEPERFKFPAQNSNLTRQCESSFKVVPLLFTTLFQMTNSTGNITTDVTDGYVRISLEVFTVVGLLSVAANFFIVFVVLKYKKLREDATNLIFLHVNILQAAFLLATPLTIRLTMMFTEVTVVYRVVFWALYQIEISVMFAATCFLFLMVRDWYIKLYRKETYVKFCRIYKFGIATVYVLALFITSITIQFRFQHNMFLITYIIYIVMLASVGLFLLFLIVMNIIHAFKKRRITVGRSGTYGLAIANIFFLLWLPSVLFVIVSIDRVFNTSLFFIGLLPLSFSTPIFNLIYLYNFDENYNVFLKQLFKCRCNQYSNETLQDQPVSYNDANGVLISQN</sequence>
<keyword evidence="2" id="KW-1003">Cell membrane</keyword>
<evidence type="ECO:0000256" key="3">
    <source>
        <dbReference type="ARBA" id="ARBA00023040"/>
    </source>
</evidence>